<dbReference type="NCBIfam" id="TIGR01574">
    <property type="entry name" value="miaB-methiolase"/>
    <property type="match status" value="1"/>
</dbReference>
<dbReference type="EC" id="2.8.4.3" evidence="9"/>
<evidence type="ECO:0000256" key="8">
    <source>
        <dbReference type="ARBA" id="ARBA00023014"/>
    </source>
</evidence>
<dbReference type="Pfam" id="PF00919">
    <property type="entry name" value="UPF0004"/>
    <property type="match status" value="1"/>
</dbReference>
<gene>
    <name evidence="17" type="ORF">DFR64_1853</name>
</gene>
<dbReference type="PROSITE" id="PS51449">
    <property type="entry name" value="MTTASE_N"/>
    <property type="match status" value="1"/>
</dbReference>
<dbReference type="Pfam" id="PF04055">
    <property type="entry name" value="Radical_SAM"/>
    <property type="match status" value="1"/>
</dbReference>
<evidence type="ECO:0000256" key="6">
    <source>
        <dbReference type="ARBA" id="ARBA00022723"/>
    </source>
</evidence>
<dbReference type="InterPro" id="IPR007197">
    <property type="entry name" value="rSAM"/>
</dbReference>
<dbReference type="PROSITE" id="PS50926">
    <property type="entry name" value="TRAM"/>
    <property type="match status" value="1"/>
</dbReference>
<name>A0A3E0AAK2_9CHLR</name>
<comment type="cofactor">
    <cofactor evidence="1">
        <name>[4Fe-4S] cluster</name>
        <dbReference type="ChEBI" id="CHEBI:49883"/>
    </cofactor>
</comment>
<sequence>MKYHIWTEGCQMNNADSLRVSAALEDLGYQACRQAEDADVIVLNTCMVRQSAEDKAVGRLTSLKSLKQRNPELIINLMGCMVGVRGYDDLQQRFPYVDVFSQPSDPFPLIERLTGSARSVENDRRHYIENILDDEYGYTLPQSNQGQQISAFLPIVFGCSHACSYCIIPLKRGREISRPPEEVLADARSLVHKGVKEITLLGQIVDRYGLDQPGYPSLAQLLRDLQEIEGLERIRFLTSHPNYMTDELLDTVAELPKVMPHFELPIQAGDDQVLDNMRRGYTAAQYLSVVDKIHQRFRQTSTPVSIAIDLIVGFPGESAEQFERSVDILNTMHPDMTHVARYSPREGTLSTRTMPDDVSDEEKWRRFRVIEELQKRITTEINQTYLGKRTPVLFESKAKDRWRGRTTTNKLVFVESDENLLGQVREVTVNWTGPWSMIGVV</sequence>
<dbReference type="PROSITE" id="PS51918">
    <property type="entry name" value="RADICAL_SAM"/>
    <property type="match status" value="1"/>
</dbReference>
<accession>A0A3E0AAK2</accession>
<feature type="domain" description="TRAM" evidence="14">
    <location>
        <begin position="383"/>
        <end position="441"/>
    </location>
</feature>
<dbReference type="AlphaFoldDB" id="A0A3E0AAK2"/>
<dbReference type="FunFam" id="3.40.50.12160:FF:000003">
    <property type="entry name" value="CDK5 regulatory subunit-associated protein 1"/>
    <property type="match status" value="1"/>
</dbReference>
<dbReference type="GO" id="GO:0046872">
    <property type="term" value="F:metal ion binding"/>
    <property type="evidence" value="ECO:0007669"/>
    <property type="project" value="UniProtKB-KW"/>
</dbReference>
<protein>
    <recommendedName>
        <fullName evidence="11">tRNA-2-methylthio-N(6)-dimethylallyladenosine synthase</fullName>
        <ecNumber evidence="9">2.8.4.3</ecNumber>
    </recommendedName>
    <alternativeName>
        <fullName evidence="13">(Dimethylallyl)adenosine tRNA methylthiotransferase MiaB</fullName>
    </alternativeName>
    <alternativeName>
        <fullName evidence="12">tRNA-i(6)A37 methylthiotransferase</fullName>
    </alternativeName>
</protein>
<dbReference type="InterPro" id="IPR013848">
    <property type="entry name" value="Methylthiotransferase_N"/>
</dbReference>
<evidence type="ECO:0000256" key="2">
    <source>
        <dbReference type="ARBA" id="ARBA00003234"/>
    </source>
</evidence>
<dbReference type="InterPro" id="IPR023404">
    <property type="entry name" value="rSAM_horseshoe"/>
</dbReference>
<dbReference type="SFLD" id="SFLDG01061">
    <property type="entry name" value="methylthiotransferase"/>
    <property type="match status" value="1"/>
</dbReference>
<evidence type="ECO:0000256" key="9">
    <source>
        <dbReference type="ARBA" id="ARBA00033765"/>
    </source>
</evidence>
<dbReference type="PROSITE" id="PS01278">
    <property type="entry name" value="MTTASE_RADICAL"/>
    <property type="match status" value="1"/>
</dbReference>
<evidence type="ECO:0000256" key="4">
    <source>
        <dbReference type="ARBA" id="ARBA00022679"/>
    </source>
</evidence>
<dbReference type="InterPro" id="IPR005839">
    <property type="entry name" value="Methylthiotransferase"/>
</dbReference>
<keyword evidence="5" id="KW-0949">S-adenosyl-L-methionine</keyword>
<evidence type="ECO:0000256" key="12">
    <source>
        <dbReference type="ARBA" id="ARBA00080698"/>
    </source>
</evidence>
<dbReference type="OrthoDB" id="9805215at2"/>
<dbReference type="InterPro" id="IPR058240">
    <property type="entry name" value="rSAM_sf"/>
</dbReference>
<dbReference type="PANTHER" id="PTHR43020:SF2">
    <property type="entry name" value="MITOCHONDRIAL TRNA METHYLTHIOTRANSFERASE CDK5RAP1"/>
    <property type="match status" value="1"/>
</dbReference>
<keyword evidence="3" id="KW-0004">4Fe-4S</keyword>
<dbReference type="SMART" id="SM00729">
    <property type="entry name" value="Elp3"/>
    <property type="match status" value="1"/>
</dbReference>
<keyword evidence="6" id="KW-0479">Metal-binding</keyword>
<evidence type="ECO:0000313" key="18">
    <source>
        <dbReference type="Proteomes" id="UP000256388"/>
    </source>
</evidence>
<dbReference type="Gene3D" id="3.40.50.12160">
    <property type="entry name" value="Methylthiotransferase, N-terminal domain"/>
    <property type="match status" value="1"/>
</dbReference>
<comment type="function">
    <text evidence="2">Catalyzes the methylthiolation of N6-(dimethylallyl)adenosine (i(6)A), leading to the formation of 2-methylthio-N6-(dimethylallyl)adenosine (ms(2)i(6)A) at position 37 in tRNAs that read codons beginning with uridine.</text>
</comment>
<dbReference type="Proteomes" id="UP000256388">
    <property type="component" value="Unassembled WGS sequence"/>
</dbReference>
<evidence type="ECO:0000313" key="17">
    <source>
        <dbReference type="EMBL" id="REG08486.1"/>
    </source>
</evidence>
<reference evidence="17 18" key="1">
    <citation type="submission" date="2018-08" db="EMBL/GenBank/DDBJ databases">
        <title>Genomic Encyclopedia of Type Strains, Phase IV (KMG-IV): sequencing the most valuable type-strain genomes for metagenomic binning, comparative biology and taxonomic classification.</title>
        <authorList>
            <person name="Goeker M."/>
        </authorList>
    </citation>
    <scope>NUCLEOTIDE SEQUENCE [LARGE SCALE GENOMIC DNA]</scope>
    <source>
        <strain evidence="17 18">DSM 23923</strain>
    </source>
</reference>
<dbReference type="InterPro" id="IPR006638">
    <property type="entry name" value="Elp3/MiaA/NifB-like_rSAM"/>
</dbReference>
<proteinExistence type="predicted"/>
<organism evidence="17 18">
    <name type="scientific">Pelolinea submarina</name>
    <dbReference type="NCBI Taxonomy" id="913107"/>
    <lineage>
        <taxon>Bacteria</taxon>
        <taxon>Bacillati</taxon>
        <taxon>Chloroflexota</taxon>
        <taxon>Anaerolineae</taxon>
        <taxon>Anaerolineales</taxon>
        <taxon>Anaerolineaceae</taxon>
        <taxon>Pelolinea</taxon>
    </lineage>
</organism>
<evidence type="ECO:0000256" key="10">
    <source>
        <dbReference type="ARBA" id="ARBA00051425"/>
    </source>
</evidence>
<evidence type="ECO:0000256" key="13">
    <source>
        <dbReference type="ARBA" id="ARBA00081141"/>
    </source>
</evidence>
<keyword evidence="18" id="KW-1185">Reference proteome</keyword>
<dbReference type="GO" id="GO:0051539">
    <property type="term" value="F:4 iron, 4 sulfur cluster binding"/>
    <property type="evidence" value="ECO:0007669"/>
    <property type="project" value="UniProtKB-KW"/>
</dbReference>
<evidence type="ECO:0000256" key="3">
    <source>
        <dbReference type="ARBA" id="ARBA00022485"/>
    </source>
</evidence>
<dbReference type="GO" id="GO:0005829">
    <property type="term" value="C:cytosol"/>
    <property type="evidence" value="ECO:0007669"/>
    <property type="project" value="TreeGrafter"/>
</dbReference>
<evidence type="ECO:0000256" key="1">
    <source>
        <dbReference type="ARBA" id="ARBA00001966"/>
    </source>
</evidence>
<feature type="domain" description="MTTase N-terminal" evidence="15">
    <location>
        <begin position="1"/>
        <end position="119"/>
    </location>
</feature>
<keyword evidence="4 17" id="KW-0808">Transferase</keyword>
<dbReference type="InterPro" id="IPR038135">
    <property type="entry name" value="Methylthiotransferase_N_sf"/>
</dbReference>
<dbReference type="SFLD" id="SFLDS00029">
    <property type="entry name" value="Radical_SAM"/>
    <property type="match status" value="1"/>
</dbReference>
<evidence type="ECO:0000259" key="16">
    <source>
        <dbReference type="PROSITE" id="PS51918"/>
    </source>
</evidence>
<evidence type="ECO:0000256" key="7">
    <source>
        <dbReference type="ARBA" id="ARBA00023004"/>
    </source>
</evidence>
<dbReference type="SFLD" id="SFLDG01082">
    <property type="entry name" value="B12-binding_domain_containing"/>
    <property type="match status" value="1"/>
</dbReference>
<dbReference type="InterPro" id="IPR020612">
    <property type="entry name" value="Methylthiotransferase_CS"/>
</dbReference>
<evidence type="ECO:0000259" key="14">
    <source>
        <dbReference type="PROSITE" id="PS50926"/>
    </source>
</evidence>
<evidence type="ECO:0000259" key="15">
    <source>
        <dbReference type="PROSITE" id="PS51449"/>
    </source>
</evidence>
<dbReference type="GO" id="GO:0035597">
    <property type="term" value="F:tRNA-2-methylthio-N(6)-dimethylallyladenosine(37) synthase activity"/>
    <property type="evidence" value="ECO:0007669"/>
    <property type="project" value="UniProtKB-EC"/>
</dbReference>
<evidence type="ECO:0000256" key="11">
    <source>
        <dbReference type="ARBA" id="ARBA00068570"/>
    </source>
</evidence>
<keyword evidence="8" id="KW-0411">Iron-sulfur</keyword>
<dbReference type="PANTHER" id="PTHR43020">
    <property type="entry name" value="CDK5 REGULATORY SUBUNIT-ASSOCIATED PROTEIN 1"/>
    <property type="match status" value="1"/>
</dbReference>
<dbReference type="InterPro" id="IPR002792">
    <property type="entry name" value="TRAM_dom"/>
</dbReference>
<dbReference type="FunFam" id="3.80.30.20:FF:000001">
    <property type="entry name" value="tRNA-2-methylthio-N(6)-dimethylallyladenosine synthase 2"/>
    <property type="match status" value="1"/>
</dbReference>
<dbReference type="EMBL" id="QUMS01000002">
    <property type="protein sequence ID" value="REG08486.1"/>
    <property type="molecule type" value="Genomic_DNA"/>
</dbReference>
<comment type="caution">
    <text evidence="17">The sequence shown here is derived from an EMBL/GenBank/DDBJ whole genome shotgun (WGS) entry which is preliminary data.</text>
</comment>
<dbReference type="SUPFAM" id="SSF102114">
    <property type="entry name" value="Radical SAM enzymes"/>
    <property type="match status" value="1"/>
</dbReference>
<dbReference type="NCBIfam" id="TIGR00089">
    <property type="entry name" value="MiaB/RimO family radical SAM methylthiotransferase"/>
    <property type="match status" value="1"/>
</dbReference>
<feature type="domain" description="Radical SAM core" evidence="16">
    <location>
        <begin position="145"/>
        <end position="380"/>
    </location>
</feature>
<keyword evidence="7" id="KW-0408">Iron</keyword>
<evidence type="ECO:0000256" key="5">
    <source>
        <dbReference type="ARBA" id="ARBA00022691"/>
    </source>
</evidence>
<dbReference type="CDD" id="cd01335">
    <property type="entry name" value="Radical_SAM"/>
    <property type="match status" value="1"/>
</dbReference>
<comment type="catalytic activity">
    <reaction evidence="10">
        <text>N(6)-dimethylallyladenosine(37) in tRNA + (sulfur carrier)-SH + AH2 + 2 S-adenosyl-L-methionine = 2-methylsulfanyl-N(6)-dimethylallyladenosine(37) in tRNA + (sulfur carrier)-H + 5'-deoxyadenosine + L-methionine + A + S-adenosyl-L-homocysteine + 2 H(+)</text>
        <dbReference type="Rhea" id="RHEA:37067"/>
        <dbReference type="Rhea" id="RHEA-COMP:10375"/>
        <dbReference type="Rhea" id="RHEA-COMP:10376"/>
        <dbReference type="Rhea" id="RHEA-COMP:14737"/>
        <dbReference type="Rhea" id="RHEA-COMP:14739"/>
        <dbReference type="ChEBI" id="CHEBI:13193"/>
        <dbReference type="ChEBI" id="CHEBI:15378"/>
        <dbReference type="ChEBI" id="CHEBI:17319"/>
        <dbReference type="ChEBI" id="CHEBI:17499"/>
        <dbReference type="ChEBI" id="CHEBI:29917"/>
        <dbReference type="ChEBI" id="CHEBI:57844"/>
        <dbReference type="ChEBI" id="CHEBI:57856"/>
        <dbReference type="ChEBI" id="CHEBI:59789"/>
        <dbReference type="ChEBI" id="CHEBI:64428"/>
        <dbReference type="ChEBI" id="CHEBI:74415"/>
        <dbReference type="ChEBI" id="CHEBI:74417"/>
        <dbReference type="EC" id="2.8.4.3"/>
    </reaction>
</comment>
<dbReference type="Gene3D" id="3.80.30.20">
    <property type="entry name" value="tm_1862 like domain"/>
    <property type="match status" value="1"/>
</dbReference>